<name>A0A5N7CG63_PETAA</name>
<protein>
    <submittedName>
        <fullName evidence="2">Uncharacterized protein</fullName>
    </submittedName>
</protein>
<dbReference type="Proteomes" id="UP000326877">
    <property type="component" value="Unassembled WGS sequence"/>
</dbReference>
<keyword evidence="1" id="KW-1133">Transmembrane helix</keyword>
<evidence type="ECO:0000313" key="2">
    <source>
        <dbReference type="EMBL" id="KAE8393172.1"/>
    </source>
</evidence>
<accession>A0A5N7CG63</accession>
<keyword evidence="1" id="KW-0472">Membrane</keyword>
<evidence type="ECO:0000256" key="1">
    <source>
        <dbReference type="SAM" id="Phobius"/>
    </source>
</evidence>
<organism evidence="2">
    <name type="scientific">Petromyces alliaceus</name>
    <name type="common">Aspergillus alliaceus</name>
    <dbReference type="NCBI Taxonomy" id="209559"/>
    <lineage>
        <taxon>Eukaryota</taxon>
        <taxon>Fungi</taxon>
        <taxon>Dikarya</taxon>
        <taxon>Ascomycota</taxon>
        <taxon>Pezizomycotina</taxon>
        <taxon>Eurotiomycetes</taxon>
        <taxon>Eurotiomycetidae</taxon>
        <taxon>Eurotiales</taxon>
        <taxon>Aspergillaceae</taxon>
        <taxon>Aspergillus</taxon>
        <taxon>Aspergillus subgen. Circumdati</taxon>
    </lineage>
</organism>
<sequence>MCCHCLPIDGGSDGNNQMLVVLFLKRGADSCHLHHYRVAGKKWNFCYSCSFGTDGEALYAARNHAIFNPPCGEVGCLRGEKGLVLHVYTGSVAIVIVITIIE</sequence>
<dbReference type="EMBL" id="ML735231">
    <property type="protein sequence ID" value="KAE8393172.1"/>
    <property type="molecule type" value="Genomic_DNA"/>
</dbReference>
<reference evidence="2" key="1">
    <citation type="submission" date="2019-04" db="EMBL/GenBank/DDBJ databases">
        <title>Friends and foes A comparative genomics studyof 23 Aspergillus species from section Flavi.</title>
        <authorList>
            <consortium name="DOE Joint Genome Institute"/>
            <person name="Kjaerbolling I."/>
            <person name="Vesth T."/>
            <person name="Frisvad J.C."/>
            <person name="Nybo J.L."/>
            <person name="Theobald S."/>
            <person name="Kildgaard S."/>
            <person name="Isbrandt T."/>
            <person name="Kuo A."/>
            <person name="Sato A."/>
            <person name="Lyhne E.K."/>
            <person name="Kogle M.E."/>
            <person name="Wiebenga A."/>
            <person name="Kun R.S."/>
            <person name="Lubbers R.J."/>
            <person name="Makela M.R."/>
            <person name="Barry K."/>
            <person name="Chovatia M."/>
            <person name="Clum A."/>
            <person name="Daum C."/>
            <person name="Haridas S."/>
            <person name="He G."/>
            <person name="LaButti K."/>
            <person name="Lipzen A."/>
            <person name="Mondo S."/>
            <person name="Riley R."/>
            <person name="Salamov A."/>
            <person name="Simmons B.A."/>
            <person name="Magnuson J.K."/>
            <person name="Henrissat B."/>
            <person name="Mortensen U.H."/>
            <person name="Larsen T.O."/>
            <person name="Devries R.P."/>
            <person name="Grigoriev I.V."/>
            <person name="Machida M."/>
            <person name="Baker S.E."/>
            <person name="Andersen M.R."/>
        </authorList>
    </citation>
    <scope>NUCLEOTIDE SEQUENCE [LARGE SCALE GENOMIC DNA]</scope>
    <source>
        <strain evidence="2">IBT 14317</strain>
    </source>
</reference>
<proteinExistence type="predicted"/>
<gene>
    <name evidence="2" type="ORF">BDV23DRAFT_149678</name>
</gene>
<keyword evidence="1" id="KW-0812">Transmembrane</keyword>
<dbReference type="AlphaFoldDB" id="A0A5N7CG63"/>
<feature type="transmembrane region" description="Helical" evidence="1">
    <location>
        <begin position="83"/>
        <end position="101"/>
    </location>
</feature>